<feature type="transmembrane region" description="Helical" evidence="7">
    <location>
        <begin position="121"/>
        <end position="140"/>
    </location>
</feature>
<dbReference type="AlphaFoldDB" id="A0A8J3YTK3"/>
<evidence type="ECO:0000256" key="7">
    <source>
        <dbReference type="SAM" id="Phobius"/>
    </source>
</evidence>
<keyword evidence="9" id="KW-1185">Reference proteome</keyword>
<reference evidence="8" key="1">
    <citation type="submission" date="2021-01" db="EMBL/GenBank/DDBJ databases">
        <title>Whole genome shotgun sequence of Virgisporangium aliadipatigenens NBRC 105644.</title>
        <authorList>
            <person name="Komaki H."/>
            <person name="Tamura T."/>
        </authorList>
    </citation>
    <scope>NUCLEOTIDE SEQUENCE</scope>
    <source>
        <strain evidence="8">NBRC 105644</strain>
    </source>
</reference>
<proteinExistence type="inferred from homology"/>
<accession>A0A8J3YTK3</accession>
<evidence type="ECO:0000256" key="4">
    <source>
        <dbReference type="ARBA" id="ARBA00022692"/>
    </source>
</evidence>
<keyword evidence="4 7" id="KW-0812">Transmembrane</keyword>
<feature type="transmembrane region" description="Helical" evidence="7">
    <location>
        <begin position="12"/>
        <end position="30"/>
    </location>
</feature>
<organism evidence="8 9">
    <name type="scientific">Virgisporangium aliadipatigenens</name>
    <dbReference type="NCBI Taxonomy" id="741659"/>
    <lineage>
        <taxon>Bacteria</taxon>
        <taxon>Bacillati</taxon>
        <taxon>Actinomycetota</taxon>
        <taxon>Actinomycetes</taxon>
        <taxon>Micromonosporales</taxon>
        <taxon>Micromonosporaceae</taxon>
        <taxon>Virgisporangium</taxon>
    </lineage>
</organism>
<evidence type="ECO:0000313" key="8">
    <source>
        <dbReference type="EMBL" id="GIJ49508.1"/>
    </source>
</evidence>
<comment type="subcellular location">
    <subcellularLocation>
        <location evidence="1">Cell membrane</location>
        <topology evidence="1">Multi-pass membrane protein</topology>
    </subcellularLocation>
</comment>
<evidence type="ECO:0000256" key="6">
    <source>
        <dbReference type="ARBA" id="ARBA00023136"/>
    </source>
</evidence>
<evidence type="ECO:0008006" key="10">
    <source>
        <dbReference type="Google" id="ProtNLM"/>
    </source>
</evidence>
<comment type="caution">
    <text evidence="8">The sequence shown here is derived from an EMBL/GenBank/DDBJ whole genome shotgun (WGS) entry which is preliminary data.</text>
</comment>
<comment type="similarity">
    <text evidence="2">Belongs to the UPF0719 family.</text>
</comment>
<name>A0A8J3YTK3_9ACTN</name>
<dbReference type="Proteomes" id="UP000619260">
    <property type="component" value="Unassembled WGS sequence"/>
</dbReference>
<feature type="transmembrane region" description="Helical" evidence="7">
    <location>
        <begin position="50"/>
        <end position="71"/>
    </location>
</feature>
<evidence type="ECO:0000256" key="3">
    <source>
        <dbReference type="ARBA" id="ARBA00022475"/>
    </source>
</evidence>
<gene>
    <name evidence="8" type="ORF">Val02_63940</name>
</gene>
<protein>
    <recommendedName>
        <fullName evidence="10">DUF350 domain-containing protein</fullName>
    </recommendedName>
</protein>
<evidence type="ECO:0000256" key="2">
    <source>
        <dbReference type="ARBA" id="ARBA00005779"/>
    </source>
</evidence>
<feature type="transmembrane region" description="Helical" evidence="7">
    <location>
        <begin position="78"/>
        <end position="101"/>
    </location>
</feature>
<keyword evidence="5 7" id="KW-1133">Transmembrane helix</keyword>
<keyword evidence="6 7" id="KW-0472">Membrane</keyword>
<sequence>MFEDLLRDAIAVLAYGGVGIALMGLGFVYVDIITPGKLRELIWVERNPNAALLLASNLLGLGGVIVASIFASDGRLAFGLASTAVYGVLGLILIGVSFLLLDWITPGKLGDVLCEPHLHPGTLVSSAAHLAVAAVAAAAIV</sequence>
<dbReference type="Pfam" id="PF03994">
    <property type="entry name" value="DUF350"/>
    <property type="match status" value="1"/>
</dbReference>
<keyword evidence="3" id="KW-1003">Cell membrane</keyword>
<evidence type="ECO:0000256" key="5">
    <source>
        <dbReference type="ARBA" id="ARBA00022989"/>
    </source>
</evidence>
<dbReference type="EMBL" id="BOPF01000028">
    <property type="protein sequence ID" value="GIJ49508.1"/>
    <property type="molecule type" value="Genomic_DNA"/>
</dbReference>
<dbReference type="GO" id="GO:0005886">
    <property type="term" value="C:plasma membrane"/>
    <property type="evidence" value="ECO:0007669"/>
    <property type="project" value="UniProtKB-SubCell"/>
</dbReference>
<evidence type="ECO:0000256" key="1">
    <source>
        <dbReference type="ARBA" id="ARBA00004651"/>
    </source>
</evidence>
<dbReference type="InterPro" id="IPR007140">
    <property type="entry name" value="DUF350"/>
</dbReference>
<evidence type="ECO:0000313" key="9">
    <source>
        <dbReference type="Proteomes" id="UP000619260"/>
    </source>
</evidence>
<dbReference type="RefSeq" id="WP_203902978.1">
    <property type="nucleotide sequence ID" value="NZ_BOPF01000028.1"/>
</dbReference>